<dbReference type="STRING" id="685588.A0A067SCD8"/>
<proteinExistence type="predicted"/>
<feature type="region of interest" description="Disordered" evidence="1">
    <location>
        <begin position="47"/>
        <end position="76"/>
    </location>
</feature>
<keyword evidence="2" id="KW-0472">Membrane</keyword>
<evidence type="ECO:0000256" key="3">
    <source>
        <dbReference type="SAM" id="SignalP"/>
    </source>
</evidence>
<keyword evidence="5" id="KW-1185">Reference proteome</keyword>
<feature type="chain" id="PRO_5001645598" evidence="3">
    <location>
        <begin position="25"/>
        <end position="419"/>
    </location>
</feature>
<evidence type="ECO:0000256" key="1">
    <source>
        <dbReference type="SAM" id="MobiDB-lite"/>
    </source>
</evidence>
<dbReference type="OrthoDB" id="195231at2759"/>
<reference evidence="5" key="1">
    <citation type="journal article" date="2014" name="Proc. Natl. Acad. Sci. U.S.A.">
        <title>Extensive sampling of basidiomycete genomes demonstrates inadequacy of the white-rot/brown-rot paradigm for wood decay fungi.</title>
        <authorList>
            <person name="Riley R."/>
            <person name="Salamov A.A."/>
            <person name="Brown D.W."/>
            <person name="Nagy L.G."/>
            <person name="Floudas D."/>
            <person name="Held B.W."/>
            <person name="Levasseur A."/>
            <person name="Lombard V."/>
            <person name="Morin E."/>
            <person name="Otillar R."/>
            <person name="Lindquist E.A."/>
            <person name="Sun H."/>
            <person name="LaButti K.M."/>
            <person name="Schmutz J."/>
            <person name="Jabbour D."/>
            <person name="Luo H."/>
            <person name="Baker S.E."/>
            <person name="Pisabarro A.G."/>
            <person name="Walton J.D."/>
            <person name="Blanchette R.A."/>
            <person name="Henrissat B."/>
            <person name="Martin F."/>
            <person name="Cullen D."/>
            <person name="Hibbett D.S."/>
            <person name="Grigoriev I.V."/>
        </authorList>
    </citation>
    <scope>NUCLEOTIDE SEQUENCE [LARGE SCALE GENOMIC DNA]</scope>
    <source>
        <strain evidence="5">CBS 339.88</strain>
    </source>
</reference>
<evidence type="ECO:0000313" key="5">
    <source>
        <dbReference type="Proteomes" id="UP000027222"/>
    </source>
</evidence>
<evidence type="ECO:0000313" key="4">
    <source>
        <dbReference type="EMBL" id="KDR68546.1"/>
    </source>
</evidence>
<dbReference type="Proteomes" id="UP000027222">
    <property type="component" value="Unassembled WGS sequence"/>
</dbReference>
<keyword evidence="3" id="KW-0732">Signal</keyword>
<protein>
    <submittedName>
        <fullName evidence="4">Uncharacterized protein</fullName>
    </submittedName>
</protein>
<feature type="compositionally biased region" description="Low complexity" evidence="1">
    <location>
        <begin position="49"/>
        <end position="73"/>
    </location>
</feature>
<keyword evidence="2" id="KW-1133">Transmembrane helix</keyword>
<dbReference type="EMBL" id="KL142407">
    <property type="protein sequence ID" value="KDR68546.1"/>
    <property type="molecule type" value="Genomic_DNA"/>
</dbReference>
<feature type="signal peptide" evidence="3">
    <location>
        <begin position="1"/>
        <end position="24"/>
    </location>
</feature>
<dbReference type="AlphaFoldDB" id="A0A067SCD8"/>
<evidence type="ECO:0000256" key="2">
    <source>
        <dbReference type="SAM" id="Phobius"/>
    </source>
</evidence>
<accession>A0A067SCD8</accession>
<keyword evidence="2" id="KW-0812">Transmembrane</keyword>
<name>A0A067SCD8_GALM3</name>
<sequence length="419" mass="45262">MRLPFLIMRSPILLGILILPLIAAQELRTPSFFPTEGIPIPSTLAIPRQSKSAQPSSLPQPSSSTQPTQPLASANPFTPMLAPAIPMSPVLPPGVAKTASGKPIPCSPKNTKLNPTTHKLISECVSTSFCAAPPGSPANATGLGVCYPRLCRREMYPFGYGTYGGGNGRRKNATTIEVPPMCASGMFCPDNGSGCRLKVELGSKCELGRDEQCAPPPANPGVSDKDNKSVCLNTFCMPATRLLGEPCTIENTTYVSDLDRGTAGGGQFRSFVIKHNCLAPGLFCDPTPPPSDVQGATCQKAKKLGEKCRFDAECQLNNCVFNTCAQAPEKAFRLAAWHWLATVMFIVLLFASTVLVLSVIHRRQRFARNRELQEYYYEQMSLRRSILALHAGATSEKPSGNIKMDNNEDSLNEKGDVRD</sequence>
<feature type="region of interest" description="Disordered" evidence="1">
    <location>
        <begin position="395"/>
        <end position="419"/>
    </location>
</feature>
<dbReference type="HOGENOM" id="CLU_054233_1_0_1"/>
<feature type="transmembrane region" description="Helical" evidence="2">
    <location>
        <begin position="336"/>
        <end position="360"/>
    </location>
</feature>
<gene>
    <name evidence="4" type="ORF">GALMADRAFT_146207</name>
</gene>
<organism evidence="4 5">
    <name type="scientific">Galerina marginata (strain CBS 339.88)</name>
    <dbReference type="NCBI Taxonomy" id="685588"/>
    <lineage>
        <taxon>Eukaryota</taxon>
        <taxon>Fungi</taxon>
        <taxon>Dikarya</taxon>
        <taxon>Basidiomycota</taxon>
        <taxon>Agaricomycotina</taxon>
        <taxon>Agaricomycetes</taxon>
        <taxon>Agaricomycetidae</taxon>
        <taxon>Agaricales</taxon>
        <taxon>Agaricineae</taxon>
        <taxon>Strophariaceae</taxon>
        <taxon>Galerina</taxon>
    </lineage>
</organism>